<keyword evidence="4 6" id="KW-0456">Lyase</keyword>
<comment type="similarity">
    <text evidence="2">Belongs to the KHG/KDPG aldolase family.</text>
</comment>
<keyword evidence="5" id="KW-0119">Carbohydrate metabolism</keyword>
<gene>
    <name evidence="6" type="ORF">QP018_01965</name>
</gene>
<dbReference type="GO" id="GO:0008674">
    <property type="term" value="F:2-dehydro-3-deoxy-6-phosphogalactonate aldolase activity"/>
    <property type="evidence" value="ECO:0007669"/>
    <property type="project" value="UniProtKB-EC"/>
</dbReference>
<dbReference type="SUPFAM" id="SSF51569">
    <property type="entry name" value="Aldolase"/>
    <property type="match status" value="1"/>
</dbReference>
<evidence type="ECO:0000256" key="1">
    <source>
        <dbReference type="ARBA" id="ARBA00004761"/>
    </source>
</evidence>
<dbReference type="AlphaFoldDB" id="A0AAX3XCT9"/>
<evidence type="ECO:0000313" key="7">
    <source>
        <dbReference type="Proteomes" id="UP001226750"/>
    </source>
</evidence>
<dbReference type="CDD" id="cd00452">
    <property type="entry name" value="KDPG_aldolase"/>
    <property type="match status" value="1"/>
</dbReference>
<dbReference type="Proteomes" id="UP001226750">
    <property type="component" value="Chromosome"/>
</dbReference>
<evidence type="ECO:0000256" key="5">
    <source>
        <dbReference type="ARBA" id="ARBA00023277"/>
    </source>
</evidence>
<dbReference type="NCBIfam" id="NF006600">
    <property type="entry name" value="PRK09140.1"/>
    <property type="match status" value="1"/>
</dbReference>
<comment type="subunit">
    <text evidence="3">Homotrimer.</text>
</comment>
<name>A0AAX3XCT9_9PAST</name>
<dbReference type="Pfam" id="PF01081">
    <property type="entry name" value="Aldolase"/>
    <property type="match status" value="1"/>
</dbReference>
<organism evidence="6 7">
    <name type="scientific">Gallibacterium anatis</name>
    <dbReference type="NCBI Taxonomy" id="750"/>
    <lineage>
        <taxon>Bacteria</taxon>
        <taxon>Pseudomonadati</taxon>
        <taxon>Pseudomonadota</taxon>
        <taxon>Gammaproteobacteria</taxon>
        <taxon>Pasteurellales</taxon>
        <taxon>Pasteurellaceae</taxon>
        <taxon>Gallibacterium</taxon>
    </lineage>
</organism>
<dbReference type="PANTHER" id="PTHR30246:SF1">
    <property type="entry name" value="2-DEHYDRO-3-DEOXY-6-PHOSPHOGALACTONATE ALDOLASE-RELATED"/>
    <property type="match status" value="1"/>
</dbReference>
<evidence type="ECO:0000313" key="6">
    <source>
        <dbReference type="EMBL" id="WIM80026.1"/>
    </source>
</evidence>
<dbReference type="Gene3D" id="3.20.20.70">
    <property type="entry name" value="Aldolase class I"/>
    <property type="match status" value="1"/>
</dbReference>
<sequence>MSINNISDKCPLVAILRGIRMEEAEEYVSHLIEIGYYFIEVPLNSPNALETIKLLQQKFSDQCCIGAGTVTNVSLLNQVLETGAKLIVTPNVDPEVIQLAKASGCIIFVGIMTPTEAFLAINSGATMLKIFPAELVGTKGFKAMLSILPKNISCFPVGGIKADKEQMQSYITLGAKGFGLGNALYRAGMPLDEFIENAKKFKQVWNELQI</sequence>
<dbReference type="PANTHER" id="PTHR30246">
    <property type="entry name" value="2-KETO-3-DEOXY-6-PHOSPHOGLUCONATE ALDOLASE"/>
    <property type="match status" value="1"/>
</dbReference>
<protein>
    <submittedName>
        <fullName evidence="6">2-dehydro-3-deoxy-6-phosphogalactonate aldolase</fullName>
        <ecNumber evidence="6">4.1.2.21</ecNumber>
    </submittedName>
</protein>
<evidence type="ECO:0000256" key="4">
    <source>
        <dbReference type="ARBA" id="ARBA00023239"/>
    </source>
</evidence>
<evidence type="ECO:0000256" key="3">
    <source>
        <dbReference type="ARBA" id="ARBA00011233"/>
    </source>
</evidence>
<keyword evidence="7" id="KW-1185">Reference proteome</keyword>
<reference evidence="6 7" key="1">
    <citation type="submission" date="2023-06" db="EMBL/GenBank/DDBJ databases">
        <title>Complete Genome Sequence of Gallibacterium anatis Strain BJF12, Isolated from a chicken with diarrhea.</title>
        <authorList>
            <person name="Guo F."/>
            <person name="Bu W."/>
            <person name="Xu F."/>
            <person name="Wen T."/>
        </authorList>
    </citation>
    <scope>NUCLEOTIDE SEQUENCE [LARGE SCALE GENOMIC DNA]</scope>
    <source>
        <strain evidence="6 7">BJF12</strain>
    </source>
</reference>
<comment type="pathway">
    <text evidence="1">Carbohydrate acid metabolism.</text>
</comment>
<dbReference type="InterPro" id="IPR013785">
    <property type="entry name" value="Aldolase_TIM"/>
</dbReference>
<dbReference type="EMBL" id="CP126975">
    <property type="protein sequence ID" value="WIM80026.1"/>
    <property type="molecule type" value="Genomic_DNA"/>
</dbReference>
<accession>A0AAX3XCT9</accession>
<dbReference type="EC" id="4.1.2.21" evidence="6"/>
<proteinExistence type="inferred from homology"/>
<evidence type="ECO:0000256" key="2">
    <source>
        <dbReference type="ARBA" id="ARBA00006906"/>
    </source>
</evidence>
<dbReference type="RefSeq" id="WP_285091193.1">
    <property type="nucleotide sequence ID" value="NZ_CP126975.1"/>
</dbReference>
<dbReference type="InterPro" id="IPR000887">
    <property type="entry name" value="Aldlse_KDPG_KHG"/>
</dbReference>